<dbReference type="SMART" id="SM00260">
    <property type="entry name" value="CheW"/>
    <property type="match status" value="1"/>
</dbReference>
<dbReference type="CDD" id="cd00732">
    <property type="entry name" value="CheW"/>
    <property type="match status" value="1"/>
</dbReference>
<gene>
    <name evidence="6" type="ORF">COY37_08730</name>
</gene>
<dbReference type="PROSITE" id="PS50851">
    <property type="entry name" value="CHEW"/>
    <property type="match status" value="1"/>
</dbReference>
<dbReference type="EMBL" id="PFNG01000205">
    <property type="protein sequence ID" value="PIZ36375.1"/>
    <property type="molecule type" value="Genomic_DNA"/>
</dbReference>
<sequence>MSEEQTFEQDQLVVFEVGEESFGIDISLVQEIIRLQPITEVPRAPMYVKGVINLRGKVIPVVDLRERFSLGAGDETKATRIVVVNVLGNTVGMIVDAVSEVLRLATDAIETPSTIVESVGSQYLKGIGKLEERLIILLDLDKLLVEMGATPVDNVTDLSQVA</sequence>
<dbReference type="GO" id="GO:0006935">
    <property type="term" value="P:chemotaxis"/>
    <property type="evidence" value="ECO:0007669"/>
    <property type="project" value="UniProtKB-KW"/>
</dbReference>
<dbReference type="PANTHER" id="PTHR22617">
    <property type="entry name" value="CHEMOTAXIS SENSOR HISTIDINE KINASE-RELATED"/>
    <property type="match status" value="1"/>
</dbReference>
<comment type="subcellular location">
    <subcellularLocation>
        <location evidence="1">Cytoplasm</location>
    </subcellularLocation>
</comment>
<evidence type="ECO:0000256" key="3">
    <source>
        <dbReference type="ARBA" id="ARBA00022490"/>
    </source>
</evidence>
<evidence type="ECO:0000256" key="4">
    <source>
        <dbReference type="ARBA" id="ARBA00022500"/>
    </source>
</evidence>
<dbReference type="SUPFAM" id="SSF50341">
    <property type="entry name" value="CheW-like"/>
    <property type="match status" value="1"/>
</dbReference>
<accession>A0A2M7T6A4</accession>
<dbReference type="InterPro" id="IPR039315">
    <property type="entry name" value="CheW"/>
</dbReference>
<organism evidence="6 7">
    <name type="scientific">Candidatus Aquicultor secundus</name>
    <dbReference type="NCBI Taxonomy" id="1973895"/>
    <lineage>
        <taxon>Bacteria</taxon>
        <taxon>Bacillati</taxon>
        <taxon>Actinomycetota</taxon>
        <taxon>Candidatus Aquicultoria</taxon>
        <taxon>Candidatus Aquicultorales</taxon>
        <taxon>Candidatus Aquicultoraceae</taxon>
        <taxon>Candidatus Aquicultor</taxon>
    </lineage>
</organism>
<dbReference type="Gene3D" id="2.40.50.180">
    <property type="entry name" value="CheA-289, Domain 4"/>
    <property type="match status" value="1"/>
</dbReference>
<dbReference type="PANTHER" id="PTHR22617:SF23">
    <property type="entry name" value="CHEMOTAXIS PROTEIN CHEW"/>
    <property type="match status" value="1"/>
</dbReference>
<comment type="caution">
    <text evidence="6">The sequence shown here is derived from an EMBL/GenBank/DDBJ whole genome shotgun (WGS) entry which is preliminary data.</text>
</comment>
<dbReference type="GO" id="GO:0007165">
    <property type="term" value="P:signal transduction"/>
    <property type="evidence" value="ECO:0007669"/>
    <property type="project" value="InterPro"/>
</dbReference>
<protein>
    <recommendedName>
        <fullName evidence="2">Chemotaxis protein CheW</fullName>
    </recommendedName>
</protein>
<evidence type="ECO:0000256" key="1">
    <source>
        <dbReference type="ARBA" id="ARBA00004496"/>
    </source>
</evidence>
<dbReference type="InterPro" id="IPR036061">
    <property type="entry name" value="CheW-like_dom_sf"/>
</dbReference>
<evidence type="ECO:0000259" key="5">
    <source>
        <dbReference type="PROSITE" id="PS50851"/>
    </source>
</evidence>
<keyword evidence="4" id="KW-0145">Chemotaxis</keyword>
<evidence type="ECO:0000313" key="7">
    <source>
        <dbReference type="Proteomes" id="UP000230956"/>
    </source>
</evidence>
<evidence type="ECO:0000313" key="6">
    <source>
        <dbReference type="EMBL" id="PIZ36375.1"/>
    </source>
</evidence>
<reference evidence="7" key="1">
    <citation type="submission" date="2017-09" db="EMBL/GenBank/DDBJ databases">
        <title>Depth-based differentiation of microbial function through sediment-hosted aquifers and enrichment of novel symbionts in the deep terrestrial subsurface.</title>
        <authorList>
            <person name="Probst A.J."/>
            <person name="Ladd B."/>
            <person name="Jarett J.K."/>
            <person name="Geller-Mcgrath D.E."/>
            <person name="Sieber C.M.K."/>
            <person name="Emerson J.B."/>
            <person name="Anantharaman K."/>
            <person name="Thomas B.C."/>
            <person name="Malmstrom R."/>
            <person name="Stieglmeier M."/>
            <person name="Klingl A."/>
            <person name="Woyke T."/>
            <person name="Ryan C.M."/>
            <person name="Banfield J.F."/>
        </authorList>
    </citation>
    <scope>NUCLEOTIDE SEQUENCE [LARGE SCALE GENOMIC DNA]</scope>
</reference>
<dbReference type="RefSeq" id="WP_286677715.1">
    <property type="nucleotide sequence ID" value="NZ_MNXI01000027.1"/>
</dbReference>
<proteinExistence type="predicted"/>
<dbReference type="Gene3D" id="2.30.30.40">
    <property type="entry name" value="SH3 Domains"/>
    <property type="match status" value="1"/>
</dbReference>
<dbReference type="InterPro" id="IPR002545">
    <property type="entry name" value="CheW-lke_dom"/>
</dbReference>
<keyword evidence="3" id="KW-0963">Cytoplasm</keyword>
<dbReference type="GO" id="GO:0005829">
    <property type="term" value="C:cytosol"/>
    <property type="evidence" value="ECO:0007669"/>
    <property type="project" value="TreeGrafter"/>
</dbReference>
<dbReference type="FunFam" id="2.40.50.180:FF:000002">
    <property type="entry name" value="Chemotaxis protein CheW"/>
    <property type="match status" value="1"/>
</dbReference>
<dbReference type="Pfam" id="PF01584">
    <property type="entry name" value="CheW"/>
    <property type="match status" value="1"/>
</dbReference>
<dbReference type="Proteomes" id="UP000230956">
    <property type="component" value="Unassembled WGS sequence"/>
</dbReference>
<name>A0A2M7T6A4_9ACTN</name>
<feature type="domain" description="CheW-like" evidence="5">
    <location>
        <begin position="9"/>
        <end position="149"/>
    </location>
</feature>
<dbReference type="AlphaFoldDB" id="A0A2M7T6A4"/>
<evidence type="ECO:0000256" key="2">
    <source>
        <dbReference type="ARBA" id="ARBA00021483"/>
    </source>
</evidence>